<dbReference type="AlphaFoldDB" id="A0A832SWG8"/>
<dbReference type="Pfam" id="PF01966">
    <property type="entry name" value="HD"/>
    <property type="match status" value="1"/>
</dbReference>
<evidence type="ECO:0000256" key="1">
    <source>
        <dbReference type="ARBA" id="ARBA00022723"/>
    </source>
</evidence>
<dbReference type="GO" id="GO:0004519">
    <property type="term" value="F:endonuclease activity"/>
    <property type="evidence" value="ECO:0007669"/>
    <property type="project" value="UniProtKB-KW"/>
</dbReference>
<dbReference type="GO" id="GO:0016787">
    <property type="term" value="F:hydrolase activity"/>
    <property type="evidence" value="ECO:0007669"/>
    <property type="project" value="UniProtKB-KW"/>
</dbReference>
<dbReference type="SUPFAM" id="SSF109604">
    <property type="entry name" value="HD-domain/PDEase-like"/>
    <property type="match status" value="1"/>
</dbReference>
<accession>A0A832SWG8</accession>
<dbReference type="InterPro" id="IPR006674">
    <property type="entry name" value="HD_domain"/>
</dbReference>
<dbReference type="InterPro" id="IPR038257">
    <property type="entry name" value="CRISPR-assoc_Cas3_HD_sf"/>
</dbReference>
<gene>
    <name evidence="5" type="ORF">HA333_04310</name>
</gene>
<evidence type="ECO:0000313" key="6">
    <source>
        <dbReference type="Proteomes" id="UP000651120"/>
    </source>
</evidence>
<name>A0A832SWG8_9CREN</name>
<keyword evidence="3" id="KW-0051">Antiviral defense</keyword>
<dbReference type="EMBL" id="DUJP01000018">
    <property type="protein sequence ID" value="HII46681.1"/>
    <property type="molecule type" value="Genomic_DNA"/>
</dbReference>
<dbReference type="GO" id="GO:0046872">
    <property type="term" value="F:metal ion binding"/>
    <property type="evidence" value="ECO:0007669"/>
    <property type="project" value="UniProtKB-KW"/>
</dbReference>
<dbReference type="InterPro" id="IPR006483">
    <property type="entry name" value="CRISPR-assoc_Cas3_HD"/>
</dbReference>
<reference evidence="5" key="1">
    <citation type="journal article" date="2020" name="bioRxiv">
        <title>A rank-normalized archaeal taxonomy based on genome phylogeny resolves widespread incomplete and uneven classifications.</title>
        <authorList>
            <person name="Rinke C."/>
            <person name="Chuvochina M."/>
            <person name="Mussig A.J."/>
            <person name="Chaumeil P.-A."/>
            <person name="Waite D.W."/>
            <person name="Whitman W.B."/>
            <person name="Parks D.H."/>
            <person name="Hugenholtz P."/>
        </authorList>
    </citation>
    <scope>NUCLEOTIDE SEQUENCE</scope>
    <source>
        <strain evidence="5">UBA8839</strain>
    </source>
</reference>
<evidence type="ECO:0000259" key="4">
    <source>
        <dbReference type="Pfam" id="PF01966"/>
    </source>
</evidence>
<comment type="caution">
    <text evidence="5">The sequence shown here is derived from an EMBL/GenBank/DDBJ whole genome shotgun (WGS) entry which is preliminary data.</text>
</comment>
<dbReference type="CDD" id="cd10013">
    <property type="entry name" value="Cas3''_I"/>
    <property type="match status" value="1"/>
</dbReference>
<evidence type="ECO:0000313" key="5">
    <source>
        <dbReference type="EMBL" id="HII46681.1"/>
    </source>
</evidence>
<keyword evidence="1" id="KW-0479">Metal-binding</keyword>
<dbReference type="Gene3D" id="1.10.3210.30">
    <property type="match status" value="1"/>
</dbReference>
<dbReference type="GO" id="GO:0051607">
    <property type="term" value="P:defense response to virus"/>
    <property type="evidence" value="ECO:0007669"/>
    <property type="project" value="UniProtKB-KW"/>
</dbReference>
<keyword evidence="2" id="KW-0378">Hydrolase</keyword>
<evidence type="ECO:0000256" key="2">
    <source>
        <dbReference type="ARBA" id="ARBA00022801"/>
    </source>
</evidence>
<proteinExistence type="predicted"/>
<sequence length="255" mass="28140">MTCHAWKGDQCVEEYGRHIKRALTVWEKLRPIYFPAVRRAIGVDLDVVEYAIVVHDLGKLAKAYQVGRRGEYRHEVVSAYFAYKGLEPVVGDEIAAVVAAAVLLHHEPILTSAYISGLGERYLPIYAVRKMLEEHDLSPACDPLAEAGDAVNKYPELKKELERWGNGGLTPRDMLEVVKEIVVQTAVGDSARLHAMRAKAAAVLYPLVVSDSVAAHVGRSLCGCDERDKKGTKIVDLALKGAEPLDVEALRRELC</sequence>
<organism evidence="5 6">
    <name type="scientific">Pyrobaculum aerophilum</name>
    <dbReference type="NCBI Taxonomy" id="13773"/>
    <lineage>
        <taxon>Archaea</taxon>
        <taxon>Thermoproteota</taxon>
        <taxon>Thermoprotei</taxon>
        <taxon>Thermoproteales</taxon>
        <taxon>Thermoproteaceae</taxon>
        <taxon>Pyrobaculum</taxon>
    </lineage>
</organism>
<dbReference type="RefSeq" id="WP_281071002.1">
    <property type="nucleotide sequence ID" value="NZ_DUJP01000018.1"/>
</dbReference>
<dbReference type="NCBIfam" id="TIGR01596">
    <property type="entry name" value="cas3_HD"/>
    <property type="match status" value="1"/>
</dbReference>
<protein>
    <submittedName>
        <fullName evidence="5">CRISPR-associated endonuclease Cas3</fullName>
    </submittedName>
</protein>
<keyword evidence="5" id="KW-0255">Endonuclease</keyword>
<feature type="domain" description="HD" evidence="4">
    <location>
        <begin position="40"/>
        <end position="127"/>
    </location>
</feature>
<keyword evidence="5" id="KW-0540">Nuclease</keyword>
<evidence type="ECO:0000256" key="3">
    <source>
        <dbReference type="ARBA" id="ARBA00023118"/>
    </source>
</evidence>
<dbReference type="Proteomes" id="UP000651120">
    <property type="component" value="Unassembled WGS sequence"/>
</dbReference>